<keyword evidence="2" id="KW-0479">Metal-binding</keyword>
<dbReference type="SFLD" id="SFLDS00001">
    <property type="entry name" value="Enolase"/>
    <property type="match status" value="1"/>
</dbReference>
<evidence type="ECO:0000259" key="3">
    <source>
        <dbReference type="SMART" id="SM00922"/>
    </source>
</evidence>
<dbReference type="RefSeq" id="WP_231062449.1">
    <property type="nucleotide sequence ID" value="NZ_JAJNOR010000004.1"/>
</dbReference>
<proteinExistence type="inferred from homology"/>
<protein>
    <recommendedName>
        <fullName evidence="3">Mandelate racemase/muconate lactonizing enzyme C-terminal domain-containing protein</fullName>
    </recommendedName>
</protein>
<dbReference type="Proteomes" id="UP001299265">
    <property type="component" value="Unassembled WGS sequence"/>
</dbReference>
<dbReference type="InterPro" id="IPR029065">
    <property type="entry name" value="Enolase_C-like"/>
</dbReference>
<dbReference type="InterPro" id="IPR013342">
    <property type="entry name" value="Mandelate_racemase_C"/>
</dbReference>
<dbReference type="Gene3D" id="3.20.20.120">
    <property type="entry name" value="Enolase-like C-terminal domain"/>
    <property type="match status" value="1"/>
</dbReference>
<dbReference type="EMBL" id="JAJNOR010000004">
    <property type="protein sequence ID" value="MCD2492561.1"/>
    <property type="molecule type" value="Genomic_DNA"/>
</dbReference>
<dbReference type="PANTHER" id="PTHR48080:SF3">
    <property type="entry name" value="ENOLASE SUPERFAMILY MEMBER DDB_G0284701"/>
    <property type="match status" value="1"/>
</dbReference>
<dbReference type="SUPFAM" id="SSF51604">
    <property type="entry name" value="Enolase C-terminal domain-like"/>
    <property type="match status" value="1"/>
</dbReference>
<dbReference type="InterPro" id="IPR036849">
    <property type="entry name" value="Enolase-like_C_sf"/>
</dbReference>
<sequence>MKIKNVSVYTCLHPLKIPFRHASSGLVTNLEGVYVKLEAEDETVGFGEVRGNCSYFTGDTTGAVVSTICSSIAPKMVGQEAENLNMLHQIIERSLVGNTAAKAACDCAAYDLAGKLAGKPVYELLGGKLHDRLPSEENIPFMTVKEAEKRAEEILDGGGRFIKVRVGGKHFRYDEERVSAVWDVIRSKGVQNEVVYSVDANQAWNTREAIQNLNRLAGYGVTIAEQPVRYNSPIRLKELKENCPMKLFGDECVATVEDLARYIEMGAVDGIHIKLIKCGGIYNAVRLVNLAKAHEIEFMIGGMDEGMMAVAAAVQCGAVADTELFEVHGHVRIKEDAASGLAVHGSVVEVPDGPGLGVTVREEMLKKVFSVI</sequence>
<name>A0AAP2RIW0_9FIRM</name>
<evidence type="ECO:0000313" key="4">
    <source>
        <dbReference type="EMBL" id="MCD2492561.1"/>
    </source>
</evidence>
<dbReference type="Pfam" id="PF13378">
    <property type="entry name" value="MR_MLE_C"/>
    <property type="match status" value="1"/>
</dbReference>
<dbReference type="GO" id="GO:0046872">
    <property type="term" value="F:metal ion binding"/>
    <property type="evidence" value="ECO:0007669"/>
    <property type="project" value="UniProtKB-KW"/>
</dbReference>
<dbReference type="InterPro" id="IPR029017">
    <property type="entry name" value="Enolase-like_N"/>
</dbReference>
<keyword evidence="5" id="KW-1185">Reference proteome</keyword>
<dbReference type="Gene3D" id="3.30.390.10">
    <property type="entry name" value="Enolase-like, N-terminal domain"/>
    <property type="match status" value="1"/>
</dbReference>
<feature type="domain" description="Mandelate racemase/muconate lactonizing enzyme C-terminal" evidence="3">
    <location>
        <begin position="144"/>
        <end position="246"/>
    </location>
</feature>
<evidence type="ECO:0000313" key="5">
    <source>
        <dbReference type="Proteomes" id="UP001299265"/>
    </source>
</evidence>
<reference evidence="4 5" key="1">
    <citation type="submission" date="2021-11" db="EMBL/GenBank/DDBJ databases">
        <title>Lacrimispora sp. nov. NSJ-141 isolated from human feces.</title>
        <authorList>
            <person name="Abdugheni R."/>
        </authorList>
    </citation>
    <scope>NUCLEOTIDE SEQUENCE [LARGE SCALE GENOMIC DNA]</scope>
    <source>
        <strain evidence="4 5">NSJ-141</strain>
    </source>
</reference>
<dbReference type="SUPFAM" id="SSF54826">
    <property type="entry name" value="Enolase N-terminal domain-like"/>
    <property type="match status" value="1"/>
</dbReference>
<dbReference type="Pfam" id="PF02746">
    <property type="entry name" value="MR_MLE_N"/>
    <property type="match status" value="1"/>
</dbReference>
<dbReference type="InterPro" id="IPR013341">
    <property type="entry name" value="Mandelate_racemase_N_dom"/>
</dbReference>
<comment type="caution">
    <text evidence="4">The sequence shown here is derived from an EMBL/GenBank/DDBJ whole genome shotgun (WGS) entry which is preliminary data.</text>
</comment>
<dbReference type="PANTHER" id="PTHR48080">
    <property type="entry name" value="D-GALACTONATE DEHYDRATASE-RELATED"/>
    <property type="match status" value="1"/>
</dbReference>
<dbReference type="SMART" id="SM00922">
    <property type="entry name" value="MR_MLE"/>
    <property type="match status" value="1"/>
</dbReference>
<gene>
    <name evidence="4" type="ORF">LQE92_07970</name>
</gene>
<dbReference type="AlphaFoldDB" id="A0AAP2RIW0"/>
<accession>A0AAP2RIW0</accession>
<dbReference type="InterPro" id="IPR034593">
    <property type="entry name" value="DgoD-like"/>
</dbReference>
<comment type="similarity">
    <text evidence="1">Belongs to the mandelate racemase/muconate lactonizing enzyme family.</text>
</comment>
<organism evidence="4 5">
    <name type="scientific">Lientehia hominis</name>
    <dbReference type="NCBI Taxonomy" id="2897778"/>
    <lineage>
        <taxon>Bacteria</taxon>
        <taxon>Bacillati</taxon>
        <taxon>Bacillota</taxon>
        <taxon>Clostridia</taxon>
        <taxon>Lachnospirales</taxon>
        <taxon>Lachnospiraceae</taxon>
        <taxon>Lientehia</taxon>
    </lineage>
</organism>
<evidence type="ECO:0000256" key="2">
    <source>
        <dbReference type="ARBA" id="ARBA00022723"/>
    </source>
</evidence>
<evidence type="ECO:0000256" key="1">
    <source>
        <dbReference type="ARBA" id="ARBA00008031"/>
    </source>
</evidence>